<dbReference type="Proteomes" id="UP001164693">
    <property type="component" value="Chromosome"/>
</dbReference>
<dbReference type="EMBL" id="CP097463">
    <property type="protein sequence ID" value="WAX57886.1"/>
    <property type="molecule type" value="Genomic_DNA"/>
</dbReference>
<dbReference type="InterPro" id="IPR036390">
    <property type="entry name" value="WH_DNA-bd_sf"/>
</dbReference>
<dbReference type="CDD" id="cd00090">
    <property type="entry name" value="HTH_ARSR"/>
    <property type="match status" value="1"/>
</dbReference>
<dbReference type="SUPFAM" id="SSF46785">
    <property type="entry name" value="Winged helix' DNA-binding domain"/>
    <property type="match status" value="1"/>
</dbReference>
<name>A0ABY7K3M7_9ACTN</name>
<dbReference type="Gene3D" id="1.10.10.10">
    <property type="entry name" value="Winged helix-like DNA-binding domain superfamily/Winged helix DNA-binding domain"/>
    <property type="match status" value="1"/>
</dbReference>
<accession>A0ABY7K3M7</accession>
<organism evidence="1 2">
    <name type="scientific">Jatrophihabitans cynanchi</name>
    <dbReference type="NCBI Taxonomy" id="2944128"/>
    <lineage>
        <taxon>Bacteria</taxon>
        <taxon>Bacillati</taxon>
        <taxon>Actinomycetota</taxon>
        <taxon>Actinomycetes</taxon>
        <taxon>Jatrophihabitantales</taxon>
        <taxon>Jatrophihabitantaceae</taxon>
        <taxon>Jatrophihabitans</taxon>
    </lineage>
</organism>
<gene>
    <name evidence="1" type="ORF">M6B22_03760</name>
</gene>
<dbReference type="InterPro" id="IPR036388">
    <property type="entry name" value="WH-like_DNA-bd_sf"/>
</dbReference>
<dbReference type="RefSeq" id="WP_269444435.1">
    <property type="nucleotide sequence ID" value="NZ_CP097463.1"/>
</dbReference>
<sequence>MAERRLATDQEMRALASTLRLRILRVCREPRTNREIAASVDRDPATTLHHVRRLVDTGFLAPQPVRRGSRGSREIPYLATGKSWQLSSPGAGRLLLEVFLDEVALIPATELDTSRLGLRLPPAQMDEFRERLQALLDEYADRPDDPDAPPWSVFLAIHPDPNRP</sequence>
<proteinExistence type="predicted"/>
<protein>
    <submittedName>
        <fullName evidence="1">Winged helix-turn-helix domain-containing protein</fullName>
    </submittedName>
</protein>
<evidence type="ECO:0000313" key="1">
    <source>
        <dbReference type="EMBL" id="WAX57886.1"/>
    </source>
</evidence>
<dbReference type="Pfam" id="PF12840">
    <property type="entry name" value="HTH_20"/>
    <property type="match status" value="1"/>
</dbReference>
<dbReference type="InterPro" id="IPR011991">
    <property type="entry name" value="ArsR-like_HTH"/>
</dbReference>
<evidence type="ECO:0000313" key="2">
    <source>
        <dbReference type="Proteomes" id="UP001164693"/>
    </source>
</evidence>
<reference evidence="1" key="1">
    <citation type="submission" date="2022-05" db="EMBL/GenBank/DDBJ databases">
        <title>Jatrophihabitans sp. SB3-54 whole genome sequence.</title>
        <authorList>
            <person name="Suh M.K."/>
            <person name="Eom M.K."/>
            <person name="Kim J.S."/>
            <person name="Kim H.S."/>
            <person name="Do H.E."/>
            <person name="Shin Y.K."/>
            <person name="Lee J.-S."/>
        </authorList>
    </citation>
    <scope>NUCLEOTIDE SEQUENCE</scope>
    <source>
        <strain evidence="1">SB3-54</strain>
    </source>
</reference>
<keyword evidence="2" id="KW-1185">Reference proteome</keyword>